<feature type="compositionally biased region" description="Low complexity" evidence="1">
    <location>
        <begin position="65"/>
        <end position="80"/>
    </location>
</feature>
<reference evidence="2" key="1">
    <citation type="journal article" date="2023" name="Mol. Phylogenet. Evol.">
        <title>Genome-scale phylogeny and comparative genomics of the fungal order Sordariales.</title>
        <authorList>
            <person name="Hensen N."/>
            <person name="Bonometti L."/>
            <person name="Westerberg I."/>
            <person name="Brannstrom I.O."/>
            <person name="Guillou S."/>
            <person name="Cros-Aarteil S."/>
            <person name="Calhoun S."/>
            <person name="Haridas S."/>
            <person name="Kuo A."/>
            <person name="Mondo S."/>
            <person name="Pangilinan J."/>
            <person name="Riley R."/>
            <person name="LaButti K."/>
            <person name="Andreopoulos B."/>
            <person name="Lipzen A."/>
            <person name="Chen C."/>
            <person name="Yan M."/>
            <person name="Daum C."/>
            <person name="Ng V."/>
            <person name="Clum A."/>
            <person name="Steindorff A."/>
            <person name="Ohm R.A."/>
            <person name="Martin F."/>
            <person name="Silar P."/>
            <person name="Natvig D.O."/>
            <person name="Lalanne C."/>
            <person name="Gautier V."/>
            <person name="Ament-Velasquez S.L."/>
            <person name="Kruys A."/>
            <person name="Hutchinson M.I."/>
            <person name="Powell A.J."/>
            <person name="Barry K."/>
            <person name="Miller A.N."/>
            <person name="Grigoriev I.V."/>
            <person name="Debuchy R."/>
            <person name="Gladieux P."/>
            <person name="Hiltunen Thoren M."/>
            <person name="Johannesson H."/>
        </authorList>
    </citation>
    <scope>NUCLEOTIDE SEQUENCE</scope>
    <source>
        <strain evidence="2">CBS 757.83</strain>
    </source>
</reference>
<dbReference type="Proteomes" id="UP001305647">
    <property type="component" value="Unassembled WGS sequence"/>
</dbReference>
<feature type="region of interest" description="Disordered" evidence="1">
    <location>
        <begin position="64"/>
        <end position="99"/>
    </location>
</feature>
<dbReference type="EMBL" id="MU863633">
    <property type="protein sequence ID" value="KAK4102037.1"/>
    <property type="molecule type" value="Genomic_DNA"/>
</dbReference>
<reference evidence="2" key="2">
    <citation type="submission" date="2023-05" db="EMBL/GenBank/DDBJ databases">
        <authorList>
            <consortium name="Lawrence Berkeley National Laboratory"/>
            <person name="Steindorff A."/>
            <person name="Hensen N."/>
            <person name="Bonometti L."/>
            <person name="Westerberg I."/>
            <person name="Brannstrom I.O."/>
            <person name="Guillou S."/>
            <person name="Cros-Aarteil S."/>
            <person name="Calhoun S."/>
            <person name="Haridas S."/>
            <person name="Kuo A."/>
            <person name="Mondo S."/>
            <person name="Pangilinan J."/>
            <person name="Riley R."/>
            <person name="Labutti K."/>
            <person name="Andreopoulos B."/>
            <person name="Lipzen A."/>
            <person name="Chen C."/>
            <person name="Yanf M."/>
            <person name="Daum C."/>
            <person name="Ng V."/>
            <person name="Clum A."/>
            <person name="Ohm R."/>
            <person name="Martin F."/>
            <person name="Silar P."/>
            <person name="Natvig D."/>
            <person name="Lalanne C."/>
            <person name="Gautier V."/>
            <person name="Ament-Velasquez S.L."/>
            <person name="Kruys A."/>
            <person name="Hutchinson M.I."/>
            <person name="Powell A.J."/>
            <person name="Barry K."/>
            <person name="Miller A.N."/>
            <person name="Grigoriev I.V."/>
            <person name="Debuchy R."/>
            <person name="Gladieux P."/>
            <person name="Thoren M.H."/>
            <person name="Johannesson H."/>
        </authorList>
    </citation>
    <scope>NUCLEOTIDE SEQUENCE</scope>
    <source>
        <strain evidence="2">CBS 757.83</strain>
    </source>
</reference>
<dbReference type="AlphaFoldDB" id="A0AAN6Q792"/>
<accession>A0AAN6Q792</accession>
<gene>
    <name evidence="2" type="ORF">N658DRAFT_485869</name>
</gene>
<organism evidence="2 3">
    <name type="scientific">Parathielavia hyrcaniae</name>
    <dbReference type="NCBI Taxonomy" id="113614"/>
    <lineage>
        <taxon>Eukaryota</taxon>
        <taxon>Fungi</taxon>
        <taxon>Dikarya</taxon>
        <taxon>Ascomycota</taxon>
        <taxon>Pezizomycotina</taxon>
        <taxon>Sordariomycetes</taxon>
        <taxon>Sordariomycetidae</taxon>
        <taxon>Sordariales</taxon>
        <taxon>Chaetomiaceae</taxon>
        <taxon>Parathielavia</taxon>
    </lineage>
</organism>
<proteinExistence type="predicted"/>
<protein>
    <submittedName>
        <fullName evidence="2">Uncharacterized protein</fullName>
    </submittedName>
</protein>
<comment type="caution">
    <text evidence="2">The sequence shown here is derived from an EMBL/GenBank/DDBJ whole genome shotgun (WGS) entry which is preliminary data.</text>
</comment>
<evidence type="ECO:0000256" key="1">
    <source>
        <dbReference type="SAM" id="MobiDB-lite"/>
    </source>
</evidence>
<evidence type="ECO:0000313" key="3">
    <source>
        <dbReference type="Proteomes" id="UP001305647"/>
    </source>
</evidence>
<sequence>MVISAKANRGSPILTAQAIDEIEQTLGDVTRWGLVGCPENSPVSFSLRKCPGKFQPFLQQNRFVSPSSATPSKVSSSSSPADGFPRLRHPEDLYPDNPHGYPVPPAFLHNWELPNRARAQLRVNPANSARVLGYTGPPLGSRPRPTPAVAVPIARPLPLLPVLPSSSQASATPTTMTASFTYYPMMSPYEAEASLDSDWLLRPQAEARMFPALDHELLSAEQAAAAVTAATRVRNTIFIDRGFDVENIGAGVGSRSSSCYEEKVDGGDWAAIGVGEGRG</sequence>
<keyword evidence="3" id="KW-1185">Reference proteome</keyword>
<evidence type="ECO:0000313" key="2">
    <source>
        <dbReference type="EMBL" id="KAK4102037.1"/>
    </source>
</evidence>
<name>A0AAN6Q792_9PEZI</name>